<dbReference type="Pfam" id="PF19268">
    <property type="entry name" value="CIS_TMP"/>
    <property type="match status" value="2"/>
</dbReference>
<feature type="compositionally biased region" description="Polar residues" evidence="1">
    <location>
        <begin position="1422"/>
        <end position="1444"/>
    </location>
</feature>
<feature type="compositionally biased region" description="Basic and acidic residues" evidence="1">
    <location>
        <begin position="1384"/>
        <end position="1395"/>
    </location>
</feature>
<organism evidence="2 3">
    <name type="scientific">Pandoraea pneumonica</name>
    <dbReference type="NCBI Taxonomy" id="2508299"/>
    <lineage>
        <taxon>Bacteria</taxon>
        <taxon>Pseudomonadati</taxon>
        <taxon>Pseudomonadota</taxon>
        <taxon>Betaproteobacteria</taxon>
        <taxon>Burkholderiales</taxon>
        <taxon>Burkholderiaceae</taxon>
        <taxon>Pandoraea</taxon>
    </lineage>
</organism>
<dbReference type="GeneID" id="300402719"/>
<feature type="compositionally biased region" description="Basic and acidic residues" evidence="1">
    <location>
        <begin position="191"/>
        <end position="217"/>
    </location>
</feature>
<feature type="region of interest" description="Disordered" evidence="1">
    <location>
        <begin position="1095"/>
        <end position="1201"/>
    </location>
</feature>
<evidence type="ECO:0000313" key="2">
    <source>
        <dbReference type="EMBL" id="VVD72000.1"/>
    </source>
</evidence>
<feature type="compositionally biased region" description="Basic and acidic residues" evidence="1">
    <location>
        <begin position="142"/>
        <end position="151"/>
    </location>
</feature>
<dbReference type="OrthoDB" id="499748at2"/>
<feature type="compositionally biased region" description="Polar residues" evidence="1">
    <location>
        <begin position="798"/>
        <end position="809"/>
    </location>
</feature>
<reference evidence="2 3" key="1">
    <citation type="submission" date="2019-08" db="EMBL/GenBank/DDBJ databases">
        <authorList>
            <person name="Peeters C."/>
        </authorList>
    </citation>
    <scope>NUCLEOTIDE SEQUENCE [LARGE SCALE GENOMIC DNA]</scope>
    <source>
        <strain evidence="2 3">LMG 31114</strain>
    </source>
</reference>
<evidence type="ECO:0000256" key="1">
    <source>
        <dbReference type="SAM" id="MobiDB-lite"/>
    </source>
</evidence>
<dbReference type="Proteomes" id="UP000366945">
    <property type="component" value="Unassembled WGS sequence"/>
</dbReference>
<dbReference type="InterPro" id="IPR045538">
    <property type="entry name" value="CIS_TMP"/>
</dbReference>
<feature type="compositionally biased region" description="Low complexity" evidence="1">
    <location>
        <begin position="1172"/>
        <end position="1186"/>
    </location>
</feature>
<feature type="compositionally biased region" description="Low complexity" evidence="1">
    <location>
        <begin position="1396"/>
        <end position="1411"/>
    </location>
</feature>
<accession>A0A5E4S8S2</accession>
<evidence type="ECO:0000313" key="3">
    <source>
        <dbReference type="Proteomes" id="UP000366945"/>
    </source>
</evidence>
<feature type="compositionally biased region" description="Low complexity" evidence="1">
    <location>
        <begin position="1133"/>
        <end position="1151"/>
    </location>
</feature>
<sequence>MNTRHRIDHLAFDLTFTAGGLDMSQSDALRSLVVDRLLPVVSTVFDNRAPGEGVIRIDRLDIDLGSVPVADLPEALAESLSDALEQALAERGGDVPGHGAPVVTRFESAVDADTASLMGFLTSGRLPDRLAAVTDAGRAVRGDVRADEGQGRRQAARKRPWEESRQEVGQEVGQEVRQDAQADVEADTQGDTERDTRSDAQGETQRDTRSDAQDETQRAAYSDAEALSRSDRQSDAQGQTSPDRQSDAQGRTPPDRHSNAQRQTPDDAQFDEPSETQHDVQSAAQTHVSNAPLEALLARVLAGDVEPIRRLLLSSASRDVQIARLVRQFPEAQIEAMLYALRPAEAQRWLADLDAIDETLAVAGWTANAREAAQLVAREKLLAIGLTPLSAGGLQTPWHEIWQAVLIGERAGLGTQNTAKAGQDIATRAAQVLRQVELAQLAPAPLMLAVLRRLAGTSAHGRAAVMDRPISPGTAANVGDVNKVVNVDDMADVTNAADVVDLANVPNVPNGLPFAEIDIADGEGREVEIASERLVAKAASRDDSVPHKLTKEAEGEAGTEAWTRAADAKEEDRATAELATMGGNSVAQGDWRGANETLTETPYSAHLLARTRVLLANAFARGQSQALYDVWPQLMREAPTLVRDALRHYAAYPDLRDRMAMSLPVSLLEDMLALLAAQMPESQSEQAALTGWARRRAWSEAVAAAFSGTSAEIEGEEGSDGASPSMLVDEAWRHMSADAAVVAADGTPEPTNLATPHVSTAEAQLHDEVVRPGSTLETNPALVAHSGTVAASVPDESASPNDGESTPRVSHTGAAGEREQQKSESPAEAMPPSPDIADEAMMSAAAGRNPAAARPAQPIAGKPSDEQSAIEISVAPDPDNESAVAKVEAGATGGHVGERGRLIEALLSGESAPLYDDWADWLSTRGEMLTSAFRHYGRRDEVLTRIVAGFPENMLLDLATLLHPASAVYWRSLRALAREDALPERPVSVRGEPKADDIAANVPSHDSIAASALPSALPTNGTDLPSHASVDVWRRAIWKRVFEWLLQTSPVQPLTLDGMRGLASAERLAGWQLRLMQVWESNALGLATEQGDVRKPLIAPTGRSDSPNSAVTRDAFDDPTQHGISARDAVPDAESSSALEGGESLGERGASNESGTAVAKSEVSGGSQAVLVPRTTSASSSPAVSSKFAGSVEQRGPDSDIAPEQTGVAVGASDAVAAVDTVEAVDVADATETTDAVTAAHANDVGNASASDALQRLLQVHREMTSLGASLVSRTGGLSQEARATLQRDLGLSRAMLISGVGTLAPQAWAAVADIVVSVSEAIPAAHRESFYDAIVKHTPVASPEASLAVARYYASVVAALLEGSTLDLEALSETASMNRALDEDSVHATEHRDNAASPASSASTLSTKTDAQPDAPHHSADTASRPTPDQTSRRTSFPESTARQRPAQHRSQESGPDMASTQPTDFLDYVASSDFRNGRGTHPPGLSVWLHQAMQTGAAALRQVLTPAAIDDDLAGRWLDLVPVDLWPGFARLSSRDTAEIDRMLRLSADITDLFVLSLDTHPGAHPAANTPAKLARARWLTLFGWLFAPQRAYAGATFASALATRLSKATSREMSPVLASRIREQTGIDIAVPSANSSDLSQTPTRVIHAGAVLLWPFLSRLWEVFDLMEAYWEDGHRRSRFVSDAAVERAVLMLHYVVSGRTEAPEYDLVMHKLLCGLPSSVPVARHIEVTAQEDTIINDLLRSMIQHWSAIGSTSPEGLREAFLQRAGVLSLGENGWHLKVERTAFDVLLERLPWGISTVHLSWMPQPLWVQWV</sequence>
<feature type="region of interest" description="Disordered" evidence="1">
    <location>
        <begin position="1384"/>
        <end position="1464"/>
    </location>
</feature>
<protein>
    <submittedName>
        <fullName evidence="2">Uncharacterized protein</fullName>
    </submittedName>
</protein>
<feature type="compositionally biased region" description="Low complexity" evidence="1">
    <location>
        <begin position="840"/>
        <end position="861"/>
    </location>
</feature>
<dbReference type="EMBL" id="CABPSK010000001">
    <property type="protein sequence ID" value="VVD72000.1"/>
    <property type="molecule type" value="Genomic_DNA"/>
</dbReference>
<feature type="compositionally biased region" description="Polar residues" evidence="1">
    <location>
        <begin position="235"/>
        <end position="249"/>
    </location>
</feature>
<name>A0A5E4S8S2_9BURK</name>
<feature type="region of interest" description="Disordered" evidence="1">
    <location>
        <begin position="792"/>
        <end position="867"/>
    </location>
</feature>
<keyword evidence="3" id="KW-1185">Reference proteome</keyword>
<feature type="compositionally biased region" description="Basic and acidic residues" evidence="1">
    <location>
        <begin position="159"/>
        <end position="180"/>
    </location>
</feature>
<gene>
    <name evidence="2" type="ORF">PPN31114_00659</name>
</gene>
<proteinExistence type="predicted"/>
<dbReference type="RefSeq" id="WP_150678043.1">
    <property type="nucleotide sequence ID" value="NZ_CABPSK010000001.1"/>
</dbReference>
<feature type="region of interest" description="Disordered" evidence="1">
    <location>
        <begin position="142"/>
        <end position="284"/>
    </location>
</feature>